<name>A0A481BIH6_PIG</name>
<proteinExistence type="inferred from homology"/>
<dbReference type="AlphaFoldDB" id="A0A481BIH6"/>
<protein>
    <submittedName>
        <fullName evidence="6">Cell division control protein 45 homolog isoform 3-like</fullName>
    </submittedName>
</protein>
<evidence type="ECO:0000256" key="3">
    <source>
        <dbReference type="ARBA" id="ARBA00022705"/>
    </source>
</evidence>
<evidence type="ECO:0000256" key="2">
    <source>
        <dbReference type="ARBA" id="ARBA00010727"/>
    </source>
</evidence>
<evidence type="ECO:0000313" key="6">
    <source>
        <dbReference type="EMBL" id="HDC57544.1"/>
    </source>
</evidence>
<dbReference type="PANTHER" id="PTHR10507:SF0">
    <property type="entry name" value="CELL DIVISION CONTROL PROTEIN 45 HOMOLOG"/>
    <property type="match status" value="1"/>
</dbReference>
<organism evidence="6">
    <name type="scientific">Sus scrofa</name>
    <name type="common">Pig</name>
    <dbReference type="NCBI Taxonomy" id="9823"/>
    <lineage>
        <taxon>Eukaryota</taxon>
        <taxon>Metazoa</taxon>
        <taxon>Chordata</taxon>
        <taxon>Craniata</taxon>
        <taxon>Vertebrata</taxon>
        <taxon>Euteleostomi</taxon>
        <taxon>Mammalia</taxon>
        <taxon>Eutheria</taxon>
        <taxon>Laurasiatheria</taxon>
        <taxon>Artiodactyla</taxon>
        <taxon>Suina</taxon>
        <taxon>Suidae</taxon>
        <taxon>Sus</taxon>
    </lineage>
</organism>
<keyword evidence="6" id="KW-0132">Cell division</keyword>
<keyword evidence="5" id="KW-0131">Cell cycle</keyword>
<evidence type="ECO:0000256" key="4">
    <source>
        <dbReference type="ARBA" id="ARBA00023242"/>
    </source>
</evidence>
<dbReference type="PANTHER" id="PTHR10507">
    <property type="entry name" value="CDC45-RELATED PROTEIN"/>
    <property type="match status" value="1"/>
</dbReference>
<sequence>MKPASWWVGSHHDTRGPLTAGSLGYAPRPHFSTEGSPPLCWGREKSICQAGHLLAFHLQFSDASPLPTSHSHCSGLVQLSVLPFPGRQLGRERSELFPPTPDPVVTCAKAVCLPCFRSNLDKLYHGLELAKQQLRATQQTIASCLCTNLIISQGPFLYCSLMEGTPDVMLFSKPASLSLLSRHLLKSFVCWTKNRRCKLLPLVMAAPLSVEQGTVTMVGIPPETDSSDKKNFFGRAFEKAAESTNSRTMHNHFDLSVIELKAEDRSKFLDALVSLLS</sequence>
<dbReference type="EMBL" id="DQIR01284334">
    <property type="protein sequence ID" value="HDC39812.1"/>
    <property type="molecule type" value="Transcribed_RNA"/>
</dbReference>
<dbReference type="InterPro" id="IPR003874">
    <property type="entry name" value="CDC45"/>
</dbReference>
<keyword evidence="4" id="KW-0539">Nucleus</keyword>
<dbReference type="EMBL" id="DQIR01302066">
    <property type="protein sequence ID" value="HDC57544.1"/>
    <property type="molecule type" value="Transcribed_RNA"/>
</dbReference>
<comment type="subcellular location">
    <subcellularLocation>
        <location evidence="1">Nucleus</location>
    </subcellularLocation>
</comment>
<dbReference type="GO" id="GO:0051301">
    <property type="term" value="P:cell division"/>
    <property type="evidence" value="ECO:0007669"/>
    <property type="project" value="UniProtKB-KW"/>
</dbReference>
<keyword evidence="3" id="KW-0235">DNA replication</keyword>
<dbReference type="Pfam" id="PF02724">
    <property type="entry name" value="CDC45"/>
    <property type="match status" value="1"/>
</dbReference>
<evidence type="ECO:0000256" key="5">
    <source>
        <dbReference type="ARBA" id="ARBA00023306"/>
    </source>
</evidence>
<dbReference type="GO" id="GO:0005634">
    <property type="term" value="C:nucleus"/>
    <property type="evidence" value="ECO:0007669"/>
    <property type="project" value="UniProtKB-SubCell"/>
</dbReference>
<dbReference type="GO" id="GO:0006270">
    <property type="term" value="P:DNA replication initiation"/>
    <property type="evidence" value="ECO:0007669"/>
    <property type="project" value="InterPro"/>
</dbReference>
<accession>A0A481BIH6</accession>
<evidence type="ECO:0000256" key="1">
    <source>
        <dbReference type="ARBA" id="ARBA00004123"/>
    </source>
</evidence>
<reference evidence="6" key="1">
    <citation type="journal article" date="2019" name="PeerJ">
        <title>Genes of the pig, Sus scrofa, reconstructed with EvidentialGene.</title>
        <authorList>
            <person name="Gilbert D.G."/>
        </authorList>
    </citation>
    <scope>NUCLEOTIDE SEQUENCE</scope>
</reference>
<comment type="similarity">
    <text evidence="2">Belongs to the CDC45 family.</text>
</comment>